<organism evidence="5 6">
    <name type="scientific">Bradyrhizobium xenonodulans</name>
    <dbReference type="NCBI Taxonomy" id="2736875"/>
    <lineage>
        <taxon>Bacteria</taxon>
        <taxon>Pseudomonadati</taxon>
        <taxon>Pseudomonadota</taxon>
        <taxon>Alphaproteobacteria</taxon>
        <taxon>Hyphomicrobiales</taxon>
        <taxon>Nitrobacteraceae</taxon>
        <taxon>Bradyrhizobium</taxon>
    </lineage>
</organism>
<dbReference type="RefSeq" id="WP_270160555.1">
    <property type="nucleotide sequence ID" value="NZ_CP089391.1"/>
</dbReference>
<dbReference type="InterPro" id="IPR020449">
    <property type="entry name" value="Tscrpt_reg_AraC-type_HTH"/>
</dbReference>
<evidence type="ECO:0000256" key="1">
    <source>
        <dbReference type="ARBA" id="ARBA00023015"/>
    </source>
</evidence>
<evidence type="ECO:0000256" key="3">
    <source>
        <dbReference type="ARBA" id="ARBA00023163"/>
    </source>
</evidence>
<evidence type="ECO:0000313" key="6">
    <source>
        <dbReference type="Proteomes" id="UP001179614"/>
    </source>
</evidence>
<name>A0ABY7MBQ6_9BRAD</name>
<dbReference type="PANTHER" id="PTHR46796">
    <property type="entry name" value="HTH-TYPE TRANSCRIPTIONAL ACTIVATOR RHAS-RELATED"/>
    <property type="match status" value="1"/>
</dbReference>
<dbReference type="SUPFAM" id="SSF46689">
    <property type="entry name" value="Homeodomain-like"/>
    <property type="match status" value="1"/>
</dbReference>
<keyword evidence="1" id="KW-0805">Transcription regulation</keyword>
<dbReference type="SMART" id="SM00342">
    <property type="entry name" value="HTH_ARAC"/>
    <property type="match status" value="1"/>
</dbReference>
<keyword evidence="2" id="KW-0238">DNA-binding</keyword>
<dbReference type="PANTHER" id="PTHR46796:SF6">
    <property type="entry name" value="ARAC SUBFAMILY"/>
    <property type="match status" value="1"/>
</dbReference>
<accession>A0ABY7MBQ6</accession>
<protein>
    <submittedName>
        <fullName evidence="5">AraC family transcriptional regulator</fullName>
    </submittedName>
</protein>
<dbReference type="Pfam" id="PF12833">
    <property type="entry name" value="HTH_18"/>
    <property type="match status" value="1"/>
</dbReference>
<evidence type="ECO:0000259" key="4">
    <source>
        <dbReference type="PROSITE" id="PS01124"/>
    </source>
</evidence>
<sequence length="337" mass="37321">MRPRNREGRTSEVRMNRISFTSDQLPAHLGDAARFAHWHEQFEALTCCVDYSRFEDCAFRARFQFAQFSDLRVALFDGTLKRFSRSASAIARGPDDDFCLLLNRGTAPLQLSQFGREATAGAGGAFVGTNGAAAEMMVAAPGEWATVTIARDRLLQLVPRADDLMARPLDPGQPALRHLKRYLESVLDPDEIGTDPDLDRHIGTTVLDIVALALGAGRDAAEIATLRGLRAARLHEILAEIRASFTNPAFSPRCLAQKIGLSPRYIQALLHETGTSFTERVLELRLQKARTALMSRHHGRLKVSEIAYACGFNDISYFNQAFRRRFGASPSQFRGSA</sequence>
<keyword evidence="6" id="KW-1185">Reference proteome</keyword>
<keyword evidence="3" id="KW-0804">Transcription</keyword>
<feature type="domain" description="HTH araC/xylS-type" evidence="4">
    <location>
        <begin position="235"/>
        <end position="336"/>
    </location>
</feature>
<dbReference type="Gene3D" id="1.10.10.60">
    <property type="entry name" value="Homeodomain-like"/>
    <property type="match status" value="1"/>
</dbReference>
<dbReference type="InterPro" id="IPR009057">
    <property type="entry name" value="Homeodomain-like_sf"/>
</dbReference>
<dbReference type="InterPro" id="IPR050204">
    <property type="entry name" value="AraC_XylS_family_regulators"/>
</dbReference>
<dbReference type="InterPro" id="IPR035418">
    <property type="entry name" value="AraC-bd_2"/>
</dbReference>
<proteinExistence type="predicted"/>
<dbReference type="Pfam" id="PF14525">
    <property type="entry name" value="AraC_binding_2"/>
    <property type="match status" value="1"/>
</dbReference>
<evidence type="ECO:0000313" key="5">
    <source>
        <dbReference type="EMBL" id="WBL75740.1"/>
    </source>
</evidence>
<dbReference type="Proteomes" id="UP001179614">
    <property type="component" value="Chromosome"/>
</dbReference>
<dbReference type="EMBL" id="CP089391">
    <property type="protein sequence ID" value="WBL75740.1"/>
    <property type="molecule type" value="Genomic_DNA"/>
</dbReference>
<dbReference type="PRINTS" id="PR00032">
    <property type="entry name" value="HTHARAC"/>
</dbReference>
<gene>
    <name evidence="5" type="ORF">I3J27_22170</name>
</gene>
<dbReference type="InterPro" id="IPR018060">
    <property type="entry name" value="HTH_AraC"/>
</dbReference>
<evidence type="ECO:0000256" key="2">
    <source>
        <dbReference type="ARBA" id="ARBA00023125"/>
    </source>
</evidence>
<dbReference type="PROSITE" id="PS01124">
    <property type="entry name" value="HTH_ARAC_FAMILY_2"/>
    <property type="match status" value="1"/>
</dbReference>
<dbReference type="PROSITE" id="PS00041">
    <property type="entry name" value="HTH_ARAC_FAMILY_1"/>
    <property type="match status" value="1"/>
</dbReference>
<dbReference type="InterPro" id="IPR018062">
    <property type="entry name" value="HTH_AraC-typ_CS"/>
</dbReference>
<reference evidence="5" key="1">
    <citation type="submission" date="2021-12" db="EMBL/GenBank/DDBJ databases">
        <title>Bradyrhizobium xenonodulans sp. nov.</title>
        <authorList>
            <person name="Claassens R."/>
            <person name="Venter S.N."/>
            <person name="Beukes C.W."/>
            <person name="Stepkowski T."/>
            <person name="Steenkamp E.T."/>
        </authorList>
    </citation>
    <scope>NUCLEOTIDE SEQUENCE</scope>
    <source>
        <strain evidence="5">14AB</strain>
    </source>
</reference>